<dbReference type="AlphaFoldDB" id="A0A9R1TED0"/>
<evidence type="ECO:0000313" key="3">
    <source>
        <dbReference type="RefSeq" id="XP_011308087.1"/>
    </source>
</evidence>
<feature type="region of interest" description="Disordered" evidence="1">
    <location>
        <begin position="785"/>
        <end position="816"/>
    </location>
</feature>
<dbReference type="OrthoDB" id="8035982at2759"/>
<feature type="compositionally biased region" description="Polar residues" evidence="1">
    <location>
        <begin position="674"/>
        <end position="685"/>
    </location>
</feature>
<name>A0A9R1TED0_9HYME</name>
<feature type="compositionally biased region" description="Basic and acidic residues" evidence="1">
    <location>
        <begin position="663"/>
        <end position="672"/>
    </location>
</feature>
<proteinExistence type="predicted"/>
<keyword evidence="2" id="KW-1185">Reference proteome</keyword>
<feature type="region of interest" description="Disordered" evidence="1">
    <location>
        <begin position="289"/>
        <end position="328"/>
    </location>
</feature>
<protein>
    <submittedName>
        <fullName evidence="3">Uncharacterized protein isoform X1</fullName>
    </submittedName>
</protein>
<dbReference type="Proteomes" id="UP000694866">
    <property type="component" value="Unplaced"/>
</dbReference>
<evidence type="ECO:0000256" key="1">
    <source>
        <dbReference type="SAM" id="MobiDB-lite"/>
    </source>
</evidence>
<feature type="region of interest" description="Disordered" evidence="1">
    <location>
        <begin position="663"/>
        <end position="685"/>
    </location>
</feature>
<gene>
    <name evidence="3" type="primary">LOC105269490</name>
</gene>
<feature type="compositionally biased region" description="Low complexity" evidence="1">
    <location>
        <begin position="862"/>
        <end position="881"/>
    </location>
</feature>
<sequence length="940" mass="106307">MEVNIFILLLGFFGVFLRFYSAQGVRRSPALKFQVDDDSNSPALNSFLENVLRAKDELKSIDRTVNSGGHWGRSTKRRLLWSQRPRRLAAIRDYGSDKDADGIGDRSAANEGDIETILGELGFSGENSPVRSIGKNERVERRRYPISDLTGSGIIEYYDYEGDVGKRDSMNSINASGIATPASDHLETMKKFVGISSGNGTEGTTLPYPRQEFLSDEVHPGEERKFIVDLDDHVDENREDRDMEISNDLDTLGREARCHREEDNGDNGMLFHSHFLEIQEFEIIPARASGSGEPNIRSPKASKPGQTFFIISPVNSPEENGSSTSGSDYQALKVTDDMFKGGVEQGNSPDDSSIHFPDRNQIQNDKHWKLLQDLIQQEGDEDSKNGESLEVIPSNKAHPIEIHRESTNKEAADTSGLKISRRKRTNGVGPIMHRESVEPLEVSWEGYGEENRMGLGRELMQATEDSCGLLTCETTSSRDFSRSATRHRDINQDFKEIWRSRGLSYLHGKSPHFHKGKRRFIKKIPSLFRTLGRGKRDMDEHSRNDHMGIVIGDVAGKIVDKIFEQVENNEPLKMNLGPGLNRHSKPGIHSPGEVLSPSDPEEVKRTEEIMRKVMELLGHLVSDEVDHKTCRKLPPHLHEFLVWMVRDEELREPQRTTAVVYSKAKESLKPEKFPSSQRPETQTPLPSDLYRKVRLLKGLIKEYFTLSEKEQTKVQAVHDYLERQLHSLLKFIESKDKAKPQLPIPTKKRSTIALHSRLHGDDDELQNFPLKPEGWTRRRRQVVKKLKMKKHRSHNPRKNNHPKKSHNRRVHSRWKRSMPPVNYLPWEVPRIFNGNLKFLSNSSSTGDEALRILFEGTRPSESDGSTKSSTRSSTPGTSPKTIGTAPKIHPPELITTAKTTAVSLTLTENSGKVNIIGKEGVTSRTLNSLESRINVFPVSP</sequence>
<reference evidence="3" key="1">
    <citation type="submission" date="2025-08" db="UniProtKB">
        <authorList>
            <consortium name="RefSeq"/>
        </authorList>
    </citation>
    <scope>IDENTIFICATION</scope>
    <source>
        <strain evidence="3">USDA-PBARC FA_bdor</strain>
        <tissue evidence="3">Whole organism</tissue>
    </source>
</reference>
<organism evidence="2 3">
    <name type="scientific">Fopius arisanus</name>
    <dbReference type="NCBI Taxonomy" id="64838"/>
    <lineage>
        <taxon>Eukaryota</taxon>
        <taxon>Metazoa</taxon>
        <taxon>Ecdysozoa</taxon>
        <taxon>Arthropoda</taxon>
        <taxon>Hexapoda</taxon>
        <taxon>Insecta</taxon>
        <taxon>Pterygota</taxon>
        <taxon>Neoptera</taxon>
        <taxon>Endopterygota</taxon>
        <taxon>Hymenoptera</taxon>
        <taxon>Apocrita</taxon>
        <taxon>Ichneumonoidea</taxon>
        <taxon>Braconidae</taxon>
        <taxon>Opiinae</taxon>
        <taxon>Fopius</taxon>
    </lineage>
</organism>
<feature type="region of interest" description="Disordered" evidence="1">
    <location>
        <begin position="856"/>
        <end position="892"/>
    </location>
</feature>
<dbReference type="KEGG" id="fas:105269490"/>
<evidence type="ECO:0000313" key="2">
    <source>
        <dbReference type="Proteomes" id="UP000694866"/>
    </source>
</evidence>
<dbReference type="RefSeq" id="XP_011308087.1">
    <property type="nucleotide sequence ID" value="XM_011309785.1"/>
</dbReference>
<accession>A0A9R1TED0</accession>
<dbReference type="GeneID" id="105269490"/>
<feature type="compositionally biased region" description="Polar residues" evidence="1">
    <location>
        <begin position="313"/>
        <end position="328"/>
    </location>
</feature>